<accession>A0A976SIK3</accession>
<organism evidence="1 2">
    <name type="scientific">Theileria orientalis</name>
    <dbReference type="NCBI Taxonomy" id="68886"/>
    <lineage>
        <taxon>Eukaryota</taxon>
        <taxon>Sar</taxon>
        <taxon>Alveolata</taxon>
        <taxon>Apicomplexa</taxon>
        <taxon>Aconoidasida</taxon>
        <taxon>Piroplasmida</taxon>
        <taxon>Theileriidae</taxon>
        <taxon>Theileria</taxon>
    </lineage>
</organism>
<dbReference type="Proteomes" id="UP000244811">
    <property type="component" value="Chromosome 1"/>
</dbReference>
<dbReference type="EMBL" id="CP056069">
    <property type="protein sequence ID" value="UVC49534.1"/>
    <property type="molecule type" value="Genomic_DNA"/>
</dbReference>
<evidence type="ECO:0000313" key="2">
    <source>
        <dbReference type="Proteomes" id="UP000244811"/>
    </source>
</evidence>
<evidence type="ECO:0000313" key="1">
    <source>
        <dbReference type="EMBL" id="UVC49534.1"/>
    </source>
</evidence>
<protein>
    <submittedName>
        <fullName evidence="1">Uncharacterized protein</fullName>
    </submittedName>
</protein>
<dbReference type="AlphaFoldDB" id="A0A976SIK3"/>
<sequence length="112" mass="12624">MSMMCTVKLTVSIKVDKCDLVHLYNIKSNRKGICKSGQIIGQLEPVSSYSEAARECQRLNCDYFTIGFYRDNNQNIIDRDTVTKTNSAQFCVGDPVGLYSDGYLMAERVHAK</sequence>
<reference evidence="1" key="1">
    <citation type="submission" date="2022-07" db="EMBL/GenBank/DDBJ databases">
        <title>Evaluation of T. orientalis genome assembly methods using nanopore sequencing and analysis of variation between genomes.</title>
        <authorList>
            <person name="Yam J."/>
            <person name="Micallef M.L."/>
            <person name="Liu M."/>
            <person name="Djordjevic S.P."/>
            <person name="Bogema D.R."/>
            <person name="Jenkins C."/>
        </authorList>
    </citation>
    <scope>NUCLEOTIDE SEQUENCE</scope>
    <source>
        <strain evidence="1">Goon Nure</strain>
    </source>
</reference>
<gene>
    <name evidence="1" type="ORF">MACK_003372</name>
</gene>
<proteinExistence type="predicted"/>
<name>A0A976SIK3_THEOR</name>